<gene>
    <name evidence="2" type="ORF">RDI58_003142</name>
</gene>
<keyword evidence="3" id="KW-1185">Reference proteome</keyword>
<dbReference type="AlphaFoldDB" id="A0AAN8U5C9"/>
<reference evidence="2 3" key="1">
    <citation type="submission" date="2024-02" db="EMBL/GenBank/DDBJ databases">
        <title>de novo genome assembly of Solanum bulbocastanum strain 11H21.</title>
        <authorList>
            <person name="Hosaka A.J."/>
        </authorList>
    </citation>
    <scope>NUCLEOTIDE SEQUENCE [LARGE SCALE GENOMIC DNA]</scope>
    <source>
        <tissue evidence="2">Young leaves</tissue>
    </source>
</reference>
<evidence type="ECO:0000256" key="1">
    <source>
        <dbReference type="SAM" id="MobiDB-lite"/>
    </source>
</evidence>
<dbReference type="EMBL" id="JBANQN010000001">
    <property type="protein sequence ID" value="KAK6805357.1"/>
    <property type="molecule type" value="Genomic_DNA"/>
</dbReference>
<protein>
    <submittedName>
        <fullName evidence="2">Uncharacterized protein</fullName>
    </submittedName>
</protein>
<sequence length="32" mass="3617">MQNETTGNEDGKANACDNRLTLHHMNTTSRQQ</sequence>
<organism evidence="2 3">
    <name type="scientific">Solanum bulbocastanum</name>
    <name type="common">Wild potato</name>
    <dbReference type="NCBI Taxonomy" id="147425"/>
    <lineage>
        <taxon>Eukaryota</taxon>
        <taxon>Viridiplantae</taxon>
        <taxon>Streptophyta</taxon>
        <taxon>Embryophyta</taxon>
        <taxon>Tracheophyta</taxon>
        <taxon>Spermatophyta</taxon>
        <taxon>Magnoliopsida</taxon>
        <taxon>eudicotyledons</taxon>
        <taxon>Gunneridae</taxon>
        <taxon>Pentapetalae</taxon>
        <taxon>asterids</taxon>
        <taxon>lamiids</taxon>
        <taxon>Solanales</taxon>
        <taxon>Solanaceae</taxon>
        <taxon>Solanoideae</taxon>
        <taxon>Solaneae</taxon>
        <taxon>Solanum</taxon>
    </lineage>
</organism>
<evidence type="ECO:0000313" key="3">
    <source>
        <dbReference type="Proteomes" id="UP001371456"/>
    </source>
</evidence>
<accession>A0AAN8U5C9</accession>
<proteinExistence type="predicted"/>
<evidence type="ECO:0000313" key="2">
    <source>
        <dbReference type="EMBL" id="KAK6805357.1"/>
    </source>
</evidence>
<dbReference type="Proteomes" id="UP001371456">
    <property type="component" value="Unassembled WGS sequence"/>
</dbReference>
<name>A0AAN8U5C9_SOLBU</name>
<feature type="region of interest" description="Disordered" evidence="1">
    <location>
        <begin position="1"/>
        <end position="32"/>
    </location>
</feature>
<comment type="caution">
    <text evidence="2">The sequence shown here is derived from an EMBL/GenBank/DDBJ whole genome shotgun (WGS) entry which is preliminary data.</text>
</comment>